<dbReference type="EMBL" id="FNZK01000013">
    <property type="protein sequence ID" value="SEJ66110.1"/>
    <property type="molecule type" value="Genomic_DNA"/>
</dbReference>
<evidence type="ECO:0000256" key="1">
    <source>
        <dbReference type="ARBA" id="ARBA00023125"/>
    </source>
</evidence>
<dbReference type="GO" id="GO:0005829">
    <property type="term" value="C:cytosol"/>
    <property type="evidence" value="ECO:0007669"/>
    <property type="project" value="TreeGrafter"/>
</dbReference>
<reference evidence="3 4" key="1">
    <citation type="submission" date="2016-10" db="EMBL/GenBank/DDBJ databases">
        <authorList>
            <person name="de Groot N.N."/>
        </authorList>
    </citation>
    <scope>NUCLEOTIDE SEQUENCE [LARGE SCALE GENOMIC DNA]</scope>
    <source>
        <strain evidence="3 4">DSM 2179</strain>
    </source>
</reference>
<keyword evidence="4" id="KW-1185">Reference proteome</keyword>
<dbReference type="PANTHER" id="PTHR46797:SF1">
    <property type="entry name" value="METHYLPHOSPHONATE SYNTHASE"/>
    <property type="match status" value="1"/>
</dbReference>
<dbReference type="PANTHER" id="PTHR46797">
    <property type="entry name" value="HTH-TYPE TRANSCRIPTIONAL REGULATOR"/>
    <property type="match status" value="1"/>
</dbReference>
<dbReference type="STRING" id="84035.SAMN05660742_11311"/>
<dbReference type="Gene3D" id="1.10.260.40">
    <property type="entry name" value="lambda repressor-like DNA-binding domains"/>
    <property type="match status" value="1"/>
</dbReference>
<organism evidence="3 4">
    <name type="scientific">Propionispira arboris</name>
    <dbReference type="NCBI Taxonomy" id="84035"/>
    <lineage>
        <taxon>Bacteria</taxon>
        <taxon>Bacillati</taxon>
        <taxon>Bacillota</taxon>
        <taxon>Negativicutes</taxon>
        <taxon>Selenomonadales</taxon>
        <taxon>Selenomonadaceae</taxon>
        <taxon>Propionispira</taxon>
    </lineage>
</organism>
<gene>
    <name evidence="3" type="ORF">SAMN05660742_11311</name>
</gene>
<accession>A0A1H7AW70</accession>
<dbReference type="Pfam" id="PF01381">
    <property type="entry name" value="HTH_3"/>
    <property type="match status" value="1"/>
</dbReference>
<protein>
    <submittedName>
        <fullName evidence="3">DNA-binding transcriptional regulator, XRE-family HTH domain</fullName>
    </submittedName>
</protein>
<dbReference type="Proteomes" id="UP000199662">
    <property type="component" value="Unassembled WGS sequence"/>
</dbReference>
<dbReference type="SUPFAM" id="SSF47413">
    <property type="entry name" value="lambda repressor-like DNA-binding domains"/>
    <property type="match status" value="1"/>
</dbReference>
<dbReference type="InterPro" id="IPR010982">
    <property type="entry name" value="Lambda_DNA-bd_dom_sf"/>
</dbReference>
<dbReference type="PROSITE" id="PS50943">
    <property type="entry name" value="HTH_CROC1"/>
    <property type="match status" value="1"/>
</dbReference>
<dbReference type="AlphaFoldDB" id="A0A1H7AW70"/>
<evidence type="ECO:0000313" key="3">
    <source>
        <dbReference type="EMBL" id="SEJ66110.1"/>
    </source>
</evidence>
<proteinExistence type="predicted"/>
<dbReference type="CDD" id="cd00093">
    <property type="entry name" value="HTH_XRE"/>
    <property type="match status" value="1"/>
</dbReference>
<dbReference type="InterPro" id="IPR050807">
    <property type="entry name" value="TransReg_Diox_bact_type"/>
</dbReference>
<dbReference type="GO" id="GO:0003700">
    <property type="term" value="F:DNA-binding transcription factor activity"/>
    <property type="evidence" value="ECO:0007669"/>
    <property type="project" value="TreeGrafter"/>
</dbReference>
<feature type="domain" description="HTH cro/C1-type" evidence="2">
    <location>
        <begin position="28"/>
        <end position="84"/>
    </location>
</feature>
<keyword evidence="1 3" id="KW-0238">DNA-binding</keyword>
<sequence length="93" mass="10925">MWDNFRGKCGEVMDLTYREQLRQIGLNINYYRRYRQLTQLQLAERVSISACYVSQIERGLVKKAVSLPVLMAIAKALHIEVSTLFQFKNLEKK</sequence>
<evidence type="ECO:0000259" key="2">
    <source>
        <dbReference type="PROSITE" id="PS50943"/>
    </source>
</evidence>
<name>A0A1H7AW70_9FIRM</name>
<dbReference type="SMART" id="SM00530">
    <property type="entry name" value="HTH_XRE"/>
    <property type="match status" value="1"/>
</dbReference>
<dbReference type="GO" id="GO:0003677">
    <property type="term" value="F:DNA binding"/>
    <property type="evidence" value="ECO:0007669"/>
    <property type="project" value="UniProtKB-KW"/>
</dbReference>
<evidence type="ECO:0000313" key="4">
    <source>
        <dbReference type="Proteomes" id="UP000199662"/>
    </source>
</evidence>
<dbReference type="InterPro" id="IPR001387">
    <property type="entry name" value="Cro/C1-type_HTH"/>
</dbReference>